<name>A0A2S7V8S8_9VIBR</name>
<reference evidence="1 2" key="1">
    <citation type="submission" date="2016-12" db="EMBL/GenBank/DDBJ databases">
        <title>Diversity of luminous bacteria.</title>
        <authorList>
            <person name="Yoshizawa S."/>
            <person name="Kogure K."/>
        </authorList>
    </citation>
    <scope>NUCLEOTIDE SEQUENCE [LARGE SCALE GENOMIC DNA]</scope>
    <source>
        <strain evidence="1 2">LC2-408</strain>
    </source>
</reference>
<gene>
    <name evidence="1" type="ORF">BTO10_20925</name>
</gene>
<organism evidence="1 2">
    <name type="scientific">Vibrio chagasii</name>
    <dbReference type="NCBI Taxonomy" id="170679"/>
    <lineage>
        <taxon>Bacteria</taxon>
        <taxon>Pseudomonadati</taxon>
        <taxon>Pseudomonadota</taxon>
        <taxon>Gammaproteobacteria</taxon>
        <taxon>Vibrionales</taxon>
        <taxon>Vibrionaceae</taxon>
        <taxon>Vibrio</taxon>
    </lineage>
</organism>
<sequence length="327" mass="38421">MNLKDKKIAILGPDFFGYPDAIIKSIVKQGGDAIFIDERPANDFLTKALLRLRYDFLIKNKIKKYYSKVLDKLDEYNPDVILLISPETIQEEYLKEIRSKLDSKIVIYMWDSIANKRDSIQLFDYADSIITFDLEDSQRYDNVEFLPLFYESSYSLERKETKYDISFIGTVHSDRYKIISELCKGNVRFYKFMYMPSRVLYYFRRFTSRSMFSMKKSELSFAKISSTDIAEVFSCTQAILDINHPGQKGLTSRTFESLGAGCKLITTNSEIAKYDFYTPDNIYILDRKNPKVDLSFFETPFNNEFNEKIKSNHLDHWIYNVINGYTK</sequence>
<dbReference type="EMBL" id="MSCI01000003">
    <property type="protein sequence ID" value="PQJ58182.1"/>
    <property type="molecule type" value="Genomic_DNA"/>
</dbReference>
<evidence type="ECO:0000313" key="1">
    <source>
        <dbReference type="EMBL" id="PQJ58182.1"/>
    </source>
</evidence>
<protein>
    <recommendedName>
        <fullName evidence="3">Lipopolysaccharide biosynthesis protein</fullName>
    </recommendedName>
</protein>
<comment type="caution">
    <text evidence="1">The sequence shown here is derived from an EMBL/GenBank/DDBJ whole genome shotgun (WGS) entry which is preliminary data.</text>
</comment>
<keyword evidence="2" id="KW-1185">Reference proteome</keyword>
<evidence type="ECO:0000313" key="2">
    <source>
        <dbReference type="Proteomes" id="UP000238707"/>
    </source>
</evidence>
<accession>A0A2S7V8S8</accession>
<dbReference type="AlphaFoldDB" id="A0A2S7V8S8"/>
<proteinExistence type="predicted"/>
<dbReference type="RefSeq" id="WP_105025714.1">
    <property type="nucleotide sequence ID" value="NZ_MSCI01000003.1"/>
</dbReference>
<dbReference type="Proteomes" id="UP000238707">
    <property type="component" value="Unassembled WGS sequence"/>
</dbReference>
<evidence type="ECO:0008006" key="3">
    <source>
        <dbReference type="Google" id="ProtNLM"/>
    </source>
</evidence>